<organism evidence="1 3">
    <name type="scientific">Durusdinium trenchii</name>
    <dbReference type="NCBI Taxonomy" id="1381693"/>
    <lineage>
        <taxon>Eukaryota</taxon>
        <taxon>Sar</taxon>
        <taxon>Alveolata</taxon>
        <taxon>Dinophyceae</taxon>
        <taxon>Suessiales</taxon>
        <taxon>Symbiodiniaceae</taxon>
        <taxon>Durusdinium</taxon>
    </lineage>
</organism>
<proteinExistence type="predicted"/>
<dbReference type="EMBL" id="CAXAMN010023395">
    <property type="protein sequence ID" value="CAK9077380.1"/>
    <property type="molecule type" value="Genomic_DNA"/>
</dbReference>
<accession>A0ABP0PMX6</accession>
<sequence>MALSPLICRRGRLTFLRSAAWPRRWVRTQLVGQPTLAELLQTAERSSSWTATKCLAVLGEVTSRAIQENQVADLLQSPIFSSLLDRVQHRLYGFSASEAYLLLLCISRVKSALNASSVQALEPLQKRALEQLAEDLEELSSERLVEVLHLGSRGLGQALPEFWRELSELLSQRLDTGSLSPRALLLAADALASSAEEGIARSRLVPQVVRQSRECLEHFSLKQLARLAGDLHQLDVSQEILDELVQRLCGAAEALPPPALATAMTVAVRKEELELLQLRCLEIAHTCHASDAILTLRALVCQSSFPVELMILLLMQVVKQPRSVWSDVEERALHQVTLSILHDPNAEDVRRALEDAEELWDACYRPEEVVLEAPDEEALKAVGHVPEALQAAGIEVARVAEGQIIRDFYWLPMMIQLKDGQWLGIDADGRREDGHRDPFRRLKQRHLHLWDIPLLWHRREAGSFRGLVEEILPLTRT</sequence>
<protein>
    <recommendedName>
        <fullName evidence="4">RAP domain-containing protein</fullName>
    </recommendedName>
</protein>
<comment type="caution">
    <text evidence="1">The sequence shown here is derived from an EMBL/GenBank/DDBJ whole genome shotgun (WGS) entry which is preliminary data.</text>
</comment>
<dbReference type="EMBL" id="CAXAMN010023406">
    <property type="protein sequence ID" value="CAK9077424.1"/>
    <property type="molecule type" value="Genomic_DNA"/>
</dbReference>
<evidence type="ECO:0000313" key="3">
    <source>
        <dbReference type="Proteomes" id="UP001642484"/>
    </source>
</evidence>
<evidence type="ECO:0000313" key="2">
    <source>
        <dbReference type="EMBL" id="CAK9077424.1"/>
    </source>
</evidence>
<name>A0ABP0PMX6_9DINO</name>
<evidence type="ECO:0000313" key="1">
    <source>
        <dbReference type="EMBL" id="CAK9077380.1"/>
    </source>
</evidence>
<gene>
    <name evidence="1" type="ORF">CCMP2556_LOCUS38152</name>
    <name evidence="2" type="ORF">CCMP2556_LOCUS38177</name>
</gene>
<reference evidence="1 3" key="1">
    <citation type="submission" date="2024-02" db="EMBL/GenBank/DDBJ databases">
        <authorList>
            <person name="Chen Y."/>
            <person name="Shah S."/>
            <person name="Dougan E. K."/>
            <person name="Thang M."/>
            <person name="Chan C."/>
        </authorList>
    </citation>
    <scope>NUCLEOTIDE SEQUENCE [LARGE SCALE GENOMIC DNA]</scope>
</reference>
<dbReference type="Proteomes" id="UP001642484">
    <property type="component" value="Unassembled WGS sequence"/>
</dbReference>
<evidence type="ECO:0008006" key="4">
    <source>
        <dbReference type="Google" id="ProtNLM"/>
    </source>
</evidence>
<keyword evidence="3" id="KW-1185">Reference proteome</keyword>